<organism evidence="4 5">
    <name type="scientific">Thermalbibacter longus</name>
    <dbReference type="NCBI Taxonomy" id="2951981"/>
    <lineage>
        <taxon>Bacteria</taxon>
        <taxon>Pseudomonadati</taxon>
        <taxon>Thermomicrobiota</taxon>
        <taxon>Thermomicrobia</taxon>
        <taxon>Thermomicrobiales</taxon>
        <taxon>Thermomicrobiaceae</taxon>
        <taxon>Thermalbibacter</taxon>
    </lineage>
</organism>
<dbReference type="PANTHER" id="PTHR21666:SF270">
    <property type="entry name" value="MUREIN HYDROLASE ACTIVATOR ENVC"/>
    <property type="match status" value="1"/>
</dbReference>
<evidence type="ECO:0000313" key="4">
    <source>
        <dbReference type="EMBL" id="MCM8749716.1"/>
    </source>
</evidence>
<feature type="domain" description="M23ase beta-sheet core" evidence="3">
    <location>
        <begin position="96"/>
        <end position="190"/>
    </location>
</feature>
<dbReference type="Pfam" id="PF01464">
    <property type="entry name" value="SLT"/>
    <property type="match status" value="1"/>
</dbReference>
<accession>A0AA42BAC8</accession>
<protein>
    <submittedName>
        <fullName evidence="4">Peptidoglycan DD-metalloendopeptidase family protein</fullName>
    </submittedName>
</protein>
<dbReference type="GO" id="GO:0016020">
    <property type="term" value="C:membrane"/>
    <property type="evidence" value="ECO:0007669"/>
    <property type="project" value="InterPro"/>
</dbReference>
<dbReference type="InterPro" id="IPR008258">
    <property type="entry name" value="Transglycosylase_SLT_dom_1"/>
</dbReference>
<dbReference type="CDD" id="cd00254">
    <property type="entry name" value="LT-like"/>
    <property type="match status" value="1"/>
</dbReference>
<proteinExistence type="inferred from homology"/>
<dbReference type="InterPro" id="IPR050570">
    <property type="entry name" value="Cell_wall_metabolism_enzyme"/>
</dbReference>
<dbReference type="Gene3D" id="2.70.70.10">
    <property type="entry name" value="Glucose Permease (Domain IIA)"/>
    <property type="match status" value="1"/>
</dbReference>
<dbReference type="InterPro" id="IPR016047">
    <property type="entry name" value="M23ase_b-sheet_dom"/>
</dbReference>
<dbReference type="GO" id="GO:0008933">
    <property type="term" value="F:peptidoglycan lytic transglycosylase activity"/>
    <property type="evidence" value="ECO:0007669"/>
    <property type="project" value="InterPro"/>
</dbReference>
<evidence type="ECO:0000256" key="1">
    <source>
        <dbReference type="ARBA" id="ARBA00007734"/>
    </source>
</evidence>
<dbReference type="SUPFAM" id="SSF51261">
    <property type="entry name" value="Duplicated hybrid motif"/>
    <property type="match status" value="1"/>
</dbReference>
<keyword evidence="5" id="KW-1185">Reference proteome</keyword>
<evidence type="ECO:0000259" key="3">
    <source>
        <dbReference type="Pfam" id="PF01551"/>
    </source>
</evidence>
<dbReference type="RefSeq" id="WP_284057499.1">
    <property type="nucleotide sequence ID" value="NZ_JAMSLR010000007.1"/>
</dbReference>
<dbReference type="InterPro" id="IPR023346">
    <property type="entry name" value="Lysozyme-like_dom_sf"/>
</dbReference>
<dbReference type="GO" id="GO:0000270">
    <property type="term" value="P:peptidoglycan metabolic process"/>
    <property type="evidence" value="ECO:0007669"/>
    <property type="project" value="InterPro"/>
</dbReference>
<dbReference type="EMBL" id="JAMSLR010000007">
    <property type="protein sequence ID" value="MCM8749716.1"/>
    <property type="molecule type" value="Genomic_DNA"/>
</dbReference>
<dbReference type="Pfam" id="PF01551">
    <property type="entry name" value="Peptidase_M23"/>
    <property type="match status" value="1"/>
</dbReference>
<reference evidence="4" key="1">
    <citation type="submission" date="2022-06" db="EMBL/GenBank/DDBJ databases">
        <title>CFH 74404 Thermomicrobiaceae sp.</title>
        <authorList>
            <person name="Ming H."/>
            <person name="Li W.-J."/>
            <person name="Zhao Z."/>
        </authorList>
    </citation>
    <scope>NUCLEOTIDE SEQUENCE</scope>
    <source>
        <strain evidence="4">CFH 74404</strain>
    </source>
</reference>
<dbReference type="Proteomes" id="UP001165306">
    <property type="component" value="Unassembled WGS sequence"/>
</dbReference>
<dbReference type="Gene3D" id="1.10.530.10">
    <property type="match status" value="1"/>
</dbReference>
<dbReference type="PROSITE" id="PS00922">
    <property type="entry name" value="TRANSGLYCOSYLASE"/>
    <property type="match status" value="1"/>
</dbReference>
<comment type="caution">
    <text evidence="4">The sequence shown here is derived from an EMBL/GenBank/DDBJ whole genome shotgun (WGS) entry which is preliminary data.</text>
</comment>
<dbReference type="CDD" id="cd12797">
    <property type="entry name" value="M23_peptidase"/>
    <property type="match status" value="1"/>
</dbReference>
<dbReference type="GO" id="GO:0004222">
    <property type="term" value="F:metalloendopeptidase activity"/>
    <property type="evidence" value="ECO:0007669"/>
    <property type="project" value="TreeGrafter"/>
</dbReference>
<evidence type="ECO:0000259" key="2">
    <source>
        <dbReference type="Pfam" id="PF01464"/>
    </source>
</evidence>
<dbReference type="PANTHER" id="PTHR21666">
    <property type="entry name" value="PEPTIDASE-RELATED"/>
    <property type="match status" value="1"/>
</dbReference>
<evidence type="ECO:0000313" key="5">
    <source>
        <dbReference type="Proteomes" id="UP001165306"/>
    </source>
</evidence>
<dbReference type="AlphaFoldDB" id="A0AA42BAC8"/>
<dbReference type="InterPro" id="IPR000189">
    <property type="entry name" value="Transglyc_AS"/>
</dbReference>
<dbReference type="InterPro" id="IPR011055">
    <property type="entry name" value="Dup_hybrid_motif"/>
</dbReference>
<sequence>MSGIYLSPEVLATMPIRFGIRSPQLGPSTGAAAQFLVLLAERGLLDSARMASSTLSGLPASRPGGDVMAQLAGAWPARGEVTSHFGPRNLLPGEQHHSGIDIAVPIGTPVQATADGIVQFVGNTDGYGVRVEIRHADGTVTLYAHLSEALVQPGQRVVKGETIGKSGNTGASTGPHLHYEIRRNGQAVDPWPIMSAQPVPASHVHSPASTQGTVSQLPYGSLIVAAGQRYGIDPALIAAVIQVESGFDPRAVSPAGAKGLMQLMDTTAAGLGVSDPFDPAQNVDGGARYLRDMLARFGGDLRLALAAYNAGPFAVERAGGVPDYPETQAYVSKVLATYQALLGLG</sequence>
<name>A0AA42BAC8_9BACT</name>
<gene>
    <name evidence="4" type="ORF">NET02_11190</name>
</gene>
<feature type="domain" description="Transglycosylase SLT" evidence="2">
    <location>
        <begin position="222"/>
        <end position="320"/>
    </location>
</feature>
<dbReference type="SUPFAM" id="SSF53955">
    <property type="entry name" value="Lysozyme-like"/>
    <property type="match status" value="1"/>
</dbReference>
<comment type="similarity">
    <text evidence="1">Belongs to the transglycosylase Slt family.</text>
</comment>